<protein>
    <recommendedName>
        <fullName evidence="4">Antitoxin</fullName>
    </recommendedName>
</protein>
<accession>A0ABR4SPH2</accession>
<dbReference type="EMBL" id="JDRS01000001">
    <property type="protein sequence ID" value="KDS94528.1"/>
    <property type="molecule type" value="Genomic_DNA"/>
</dbReference>
<feature type="compositionally biased region" description="Basic and acidic residues" evidence="1">
    <location>
        <begin position="1"/>
        <end position="25"/>
    </location>
</feature>
<dbReference type="Proteomes" id="UP000030182">
    <property type="component" value="Unassembled WGS sequence"/>
</dbReference>
<comment type="caution">
    <text evidence="2">The sequence shown here is derived from an EMBL/GenBank/DDBJ whole genome shotgun (WGS) entry which is preliminary data.</text>
</comment>
<feature type="region of interest" description="Disordered" evidence="1">
    <location>
        <begin position="1"/>
        <end position="39"/>
    </location>
</feature>
<evidence type="ECO:0000256" key="1">
    <source>
        <dbReference type="SAM" id="MobiDB-lite"/>
    </source>
</evidence>
<reference evidence="2 3" key="1">
    <citation type="submission" date="2014-01" db="EMBL/GenBank/DDBJ databases">
        <title>Draft genome sequence of the multidrug-resistant clinical isolate Dermabacter hominis 1368.</title>
        <authorList>
            <person name="Albersmeier A."/>
            <person name="Bomholt C."/>
            <person name="Glaub A."/>
            <person name="Ruckert C."/>
            <person name="Soriano F."/>
            <person name="Fernandez-Natal I."/>
            <person name="Tauch A."/>
        </authorList>
    </citation>
    <scope>NUCLEOTIDE SEQUENCE [LARGE SCALE GENOMIC DNA]</scope>
    <source>
        <strain evidence="2 3">1368</strain>
    </source>
</reference>
<keyword evidence="3" id="KW-1185">Reference proteome</keyword>
<name>A0ABR4SPH2_9MICO</name>
<gene>
    <name evidence="2" type="ORF">DHOM_00830</name>
</gene>
<evidence type="ECO:0000313" key="2">
    <source>
        <dbReference type="EMBL" id="KDS94528.1"/>
    </source>
</evidence>
<proteinExistence type="predicted"/>
<evidence type="ECO:0000313" key="3">
    <source>
        <dbReference type="Proteomes" id="UP000030182"/>
    </source>
</evidence>
<evidence type="ECO:0008006" key="4">
    <source>
        <dbReference type="Google" id="ProtNLM"/>
    </source>
</evidence>
<sequence>MSKPERDAEVEDNARLGEVAERFEAGHVTPHGRVNPDRS</sequence>
<organism evidence="2 3">
    <name type="scientific">Dermabacter hominis 1368</name>
    <dbReference type="NCBI Taxonomy" id="1450519"/>
    <lineage>
        <taxon>Bacteria</taxon>
        <taxon>Bacillati</taxon>
        <taxon>Actinomycetota</taxon>
        <taxon>Actinomycetes</taxon>
        <taxon>Micrococcales</taxon>
        <taxon>Dermabacteraceae</taxon>
        <taxon>Dermabacter</taxon>
    </lineage>
</organism>